<name>A0A512B5V3_9BACT</name>
<reference evidence="2 3" key="1">
    <citation type="submission" date="2019-07" db="EMBL/GenBank/DDBJ databases">
        <title>Whole genome shotgun sequence of Adhaeribacter aerolatus NBRC 106133.</title>
        <authorList>
            <person name="Hosoyama A."/>
            <person name="Uohara A."/>
            <person name="Ohji S."/>
            <person name="Ichikawa N."/>
        </authorList>
    </citation>
    <scope>NUCLEOTIDE SEQUENCE [LARGE SCALE GENOMIC DNA]</scope>
    <source>
        <strain evidence="2 3">NBRC 106133</strain>
    </source>
</reference>
<protein>
    <recommendedName>
        <fullName evidence="4">Outer membrane protein beta-barrel domain-containing protein</fullName>
    </recommendedName>
</protein>
<keyword evidence="3" id="KW-1185">Reference proteome</keyword>
<keyword evidence="1" id="KW-0732">Signal</keyword>
<proteinExistence type="predicted"/>
<dbReference type="EMBL" id="BJYS01000058">
    <property type="protein sequence ID" value="GEO07321.1"/>
    <property type="molecule type" value="Genomic_DNA"/>
</dbReference>
<dbReference type="OrthoDB" id="945117at2"/>
<organism evidence="2 3">
    <name type="scientific">Adhaeribacter aerolatus</name>
    <dbReference type="NCBI Taxonomy" id="670289"/>
    <lineage>
        <taxon>Bacteria</taxon>
        <taxon>Pseudomonadati</taxon>
        <taxon>Bacteroidota</taxon>
        <taxon>Cytophagia</taxon>
        <taxon>Cytophagales</taxon>
        <taxon>Hymenobacteraceae</taxon>
        <taxon>Adhaeribacter</taxon>
    </lineage>
</organism>
<accession>A0A512B5V3</accession>
<evidence type="ECO:0008006" key="4">
    <source>
        <dbReference type="Google" id="ProtNLM"/>
    </source>
</evidence>
<dbReference type="RefSeq" id="WP_146905262.1">
    <property type="nucleotide sequence ID" value="NZ_BJYS01000058.1"/>
</dbReference>
<comment type="caution">
    <text evidence="2">The sequence shown here is derived from an EMBL/GenBank/DDBJ whole genome shotgun (WGS) entry which is preliminary data.</text>
</comment>
<gene>
    <name evidence="2" type="ORF">AAE02nite_49850</name>
</gene>
<dbReference type="AlphaFoldDB" id="A0A512B5V3"/>
<sequence>MQKLLAFIACFFISYFSYSQNNSGHLVNAYILKGSYMIGGGISSSFNGYTYQTPNQSADKGSILRVNTDLKVGYFNWEDIGIGLKANLSYYNRQSDSTSNDLRQTILLVGPFVRGYLDNGIFGEISGGWGANNIFRISQSNLFRGEAGVGYTYFLGDIGRQNYWLRNKQIAIEPMLLFRYDRQNFGAKKNSDNYRSEYGPEIRLSVQVFFLRQTMMLPNPIRGRRPD</sequence>
<feature type="chain" id="PRO_5022180112" description="Outer membrane protein beta-barrel domain-containing protein" evidence="1">
    <location>
        <begin position="20"/>
        <end position="227"/>
    </location>
</feature>
<evidence type="ECO:0000256" key="1">
    <source>
        <dbReference type="SAM" id="SignalP"/>
    </source>
</evidence>
<evidence type="ECO:0000313" key="2">
    <source>
        <dbReference type="EMBL" id="GEO07321.1"/>
    </source>
</evidence>
<dbReference type="Proteomes" id="UP000321532">
    <property type="component" value="Unassembled WGS sequence"/>
</dbReference>
<feature type="signal peptide" evidence="1">
    <location>
        <begin position="1"/>
        <end position="19"/>
    </location>
</feature>
<evidence type="ECO:0000313" key="3">
    <source>
        <dbReference type="Proteomes" id="UP000321532"/>
    </source>
</evidence>